<proteinExistence type="predicted"/>
<protein>
    <submittedName>
        <fullName evidence="1">Uncharacterized protein</fullName>
    </submittedName>
</protein>
<evidence type="ECO:0000313" key="1">
    <source>
        <dbReference type="EMBL" id="MBC8587721.1"/>
    </source>
</evidence>
<evidence type="ECO:0000313" key="2">
    <source>
        <dbReference type="Proteomes" id="UP000601171"/>
    </source>
</evidence>
<reference evidence="1" key="1">
    <citation type="submission" date="2020-08" db="EMBL/GenBank/DDBJ databases">
        <title>Genome public.</title>
        <authorList>
            <person name="Liu C."/>
            <person name="Sun Q."/>
        </authorList>
    </citation>
    <scope>NUCLEOTIDE SEQUENCE</scope>
    <source>
        <strain evidence="1">BX21</strain>
    </source>
</reference>
<sequence>MDKKLSILLLMMSLIVFIVGDKPVIAIKPDEELNVAYEQEESLDSAGVRPIELLEPLIDSKIKPIELLEPLLDPKLKPIELLEPNPCEEIKQFDLEKRIREIEPKLHEERTEIP</sequence>
<accession>A0A926EU69</accession>
<dbReference type="EMBL" id="JACRTG010000016">
    <property type="protein sequence ID" value="MBC8587721.1"/>
    <property type="molecule type" value="Genomic_DNA"/>
</dbReference>
<name>A0A926EU69_9FIRM</name>
<dbReference type="RefSeq" id="WP_262429166.1">
    <property type="nucleotide sequence ID" value="NZ_JACRTG010000016.1"/>
</dbReference>
<dbReference type="Proteomes" id="UP000601171">
    <property type="component" value="Unassembled WGS sequence"/>
</dbReference>
<gene>
    <name evidence="1" type="ORF">H8707_05655</name>
</gene>
<keyword evidence="2" id="KW-1185">Reference proteome</keyword>
<organism evidence="1 2">
    <name type="scientific">Paratissierella segnis</name>
    <dbReference type="NCBI Taxonomy" id="2763679"/>
    <lineage>
        <taxon>Bacteria</taxon>
        <taxon>Bacillati</taxon>
        <taxon>Bacillota</taxon>
        <taxon>Tissierellia</taxon>
        <taxon>Tissierellales</taxon>
        <taxon>Tissierellaceae</taxon>
        <taxon>Paratissierella</taxon>
    </lineage>
</organism>
<comment type="caution">
    <text evidence="1">The sequence shown here is derived from an EMBL/GenBank/DDBJ whole genome shotgun (WGS) entry which is preliminary data.</text>
</comment>
<dbReference type="AlphaFoldDB" id="A0A926EU69"/>